<protein>
    <submittedName>
        <fullName evidence="3">Tetratricopeptide (TPR) repeat protein</fullName>
    </submittedName>
</protein>
<dbReference type="AlphaFoldDB" id="A0A7X0AZ81"/>
<feature type="chain" id="PRO_5031334389" evidence="2">
    <location>
        <begin position="26"/>
        <end position="787"/>
    </location>
</feature>
<organism evidence="3 4">
    <name type="scientific">Nitrospirillum iridis</name>
    <dbReference type="NCBI Taxonomy" id="765888"/>
    <lineage>
        <taxon>Bacteria</taxon>
        <taxon>Pseudomonadati</taxon>
        <taxon>Pseudomonadota</taxon>
        <taxon>Alphaproteobacteria</taxon>
        <taxon>Rhodospirillales</taxon>
        <taxon>Azospirillaceae</taxon>
        <taxon>Nitrospirillum</taxon>
    </lineage>
</organism>
<feature type="region of interest" description="Disordered" evidence="1">
    <location>
        <begin position="656"/>
        <end position="676"/>
    </location>
</feature>
<dbReference type="EMBL" id="JACIIZ010000004">
    <property type="protein sequence ID" value="MBB6251259.1"/>
    <property type="molecule type" value="Genomic_DNA"/>
</dbReference>
<keyword evidence="2" id="KW-0732">Signal</keyword>
<evidence type="ECO:0000256" key="1">
    <source>
        <dbReference type="SAM" id="MobiDB-lite"/>
    </source>
</evidence>
<evidence type="ECO:0000313" key="4">
    <source>
        <dbReference type="Proteomes" id="UP000539175"/>
    </source>
</evidence>
<evidence type="ECO:0000313" key="3">
    <source>
        <dbReference type="EMBL" id="MBB6251259.1"/>
    </source>
</evidence>
<dbReference type="RefSeq" id="WP_184799569.1">
    <property type="nucleotide sequence ID" value="NZ_JACIIZ010000004.1"/>
</dbReference>
<keyword evidence="4" id="KW-1185">Reference proteome</keyword>
<comment type="caution">
    <text evidence="3">The sequence shown here is derived from an EMBL/GenBank/DDBJ whole genome shotgun (WGS) entry which is preliminary data.</text>
</comment>
<evidence type="ECO:0000256" key="2">
    <source>
        <dbReference type="SAM" id="SignalP"/>
    </source>
</evidence>
<reference evidence="3 4" key="1">
    <citation type="submission" date="2020-08" db="EMBL/GenBank/DDBJ databases">
        <title>Genomic Encyclopedia of Type Strains, Phase IV (KMG-IV): sequencing the most valuable type-strain genomes for metagenomic binning, comparative biology and taxonomic classification.</title>
        <authorList>
            <person name="Goeker M."/>
        </authorList>
    </citation>
    <scope>NUCLEOTIDE SEQUENCE [LARGE SCALE GENOMIC DNA]</scope>
    <source>
        <strain evidence="3 4">DSM 22198</strain>
    </source>
</reference>
<accession>A0A7X0AZ81</accession>
<name>A0A7X0AZ81_9PROT</name>
<proteinExistence type="predicted"/>
<gene>
    <name evidence="3" type="ORF">FHS74_001804</name>
</gene>
<feature type="signal peptide" evidence="2">
    <location>
        <begin position="1"/>
        <end position="25"/>
    </location>
</feature>
<sequence length="787" mass="87737">MRVLKAPSALLPAAMLFLTVTVAAAKDAPPTDCRILTQYWPLWSALSPHPWTDEDIRERAFFPTQEILAALRAVPLDKPLPVSFGEGQQYYRPWEPKPDQLAAYAEPAFAYELGYFTQAISGFDKVVKDTSSPFRAAAAYSAARASFRAGMFDEGVRRIDALLRDETLSEFEHAAATLIGRMRYGTSALPLAAARLAEVSRFMTAPTAAICPPDRASEELTKPLPLTLQGYETILKLRRAAEADIWLADETPEPDRDQRWPLPHYDRAAAAMAARDPVIDALAALVAPWPYHTPGQAGSRDAILNPTLLDHARQQWRKSRNPLWALAVAEHSRDPADGAVIAEAVTAVRAWPGLTATARAALTWRLVAQRVRILYQAGRADEGIAALDSLTREDRRALTRRDRVPDIATASKTILDDGVRWFVARADLEAARHWAITVGQATGIPVSEELKPALAQSVDDLYNHPIVGLRPVDGLIELGWARALFDLMPPKALVEFARHPRLAPDDRRALVGAAIAQAYAQRRWADIRAWLPDLRLAQPSLAPDIDRIERTWWPPKQRHLITMLLLRNPGLVARPSWARPPGGEDHYSILTDSLRDGPARPGDWNAFDRENPRDGNWWCSADPAVFRSEAADSLIFASIPFGPYLVFDIDAAAREALPPPRSSDPNDPYWKQSRQAEEQQKAKVLAVIPLLKPMDPQTPTTPGRWGDASERLTKDVLAWARDEGVVTRWLEGDDLLAEALHRAVMATRYSCRVDNGPWSRAAYQELHRRFSHSPWSAKTPYWFGVIQ</sequence>
<dbReference type="Proteomes" id="UP000539175">
    <property type="component" value="Unassembled WGS sequence"/>
</dbReference>